<protein>
    <submittedName>
        <fullName evidence="4">HD domain protein</fullName>
    </submittedName>
</protein>
<dbReference type="eggNOG" id="COG1896">
    <property type="taxonomic scope" value="Bacteria"/>
</dbReference>
<feature type="domain" description="HD" evidence="3">
    <location>
        <begin position="16"/>
        <end position="178"/>
    </location>
</feature>
<reference evidence="4 5" key="1">
    <citation type="submission" date="2010-02" db="EMBL/GenBank/DDBJ databases">
        <authorList>
            <person name="Weinstock G."/>
            <person name="Sodergren E."/>
            <person name="Clifton S."/>
            <person name="Fulton L."/>
            <person name="Fulton B."/>
            <person name="Courtney L."/>
            <person name="Fronick C."/>
            <person name="Harrison M."/>
            <person name="Strong C."/>
            <person name="Farmer C."/>
            <person name="Delahaunty K."/>
            <person name="Markovic C."/>
            <person name="Hall O."/>
            <person name="Minx P."/>
            <person name="Tomlinson C."/>
            <person name="Mitreva M."/>
            <person name="Nelson J."/>
            <person name="Hou S."/>
            <person name="Wollam A."/>
            <person name="Pepin K.H."/>
            <person name="Johnson M."/>
            <person name="Bhonagiri V."/>
            <person name="Zhang X."/>
            <person name="Suruliraj S."/>
            <person name="Warren W."/>
            <person name="Chinwalla A."/>
            <person name="Mardis E.R."/>
            <person name="Wilson R.K."/>
        </authorList>
    </citation>
    <scope>NUCLEOTIDE SEQUENCE [LARGE SCALE GENOMIC DNA]</scope>
    <source>
        <strain evidence="4 5">DSM 2876</strain>
    </source>
</reference>
<dbReference type="PANTHER" id="PTHR11845">
    <property type="entry name" value="5'-DEOXYNUCLEOTIDASE HDDC2"/>
    <property type="match status" value="1"/>
</dbReference>
<dbReference type="GO" id="GO:0005737">
    <property type="term" value="C:cytoplasm"/>
    <property type="evidence" value="ECO:0007669"/>
    <property type="project" value="TreeGrafter"/>
</dbReference>
<dbReference type="Proteomes" id="UP000006238">
    <property type="component" value="Unassembled WGS sequence"/>
</dbReference>
<dbReference type="EMBL" id="ABWN01000022">
    <property type="protein sequence ID" value="EFF69073.1"/>
    <property type="molecule type" value="Genomic_DNA"/>
</dbReference>
<keyword evidence="5" id="KW-1185">Reference proteome</keyword>
<accession>D4RYH3</accession>
<dbReference type="AlphaFoldDB" id="D4RYH3"/>
<dbReference type="HOGENOM" id="CLU_039453_5_1_9"/>
<proteinExistence type="predicted"/>
<dbReference type="SUPFAM" id="SSF109604">
    <property type="entry name" value="HD-domain/PDEase-like"/>
    <property type="match status" value="1"/>
</dbReference>
<keyword evidence="2" id="KW-0378">Hydrolase</keyword>
<organism evidence="4 5">
    <name type="scientific">Eshraghiella crossota DSM 2876</name>
    <dbReference type="NCBI Taxonomy" id="511680"/>
    <lineage>
        <taxon>Bacteria</taxon>
        <taxon>Bacillati</taxon>
        <taxon>Bacillota</taxon>
        <taxon>Clostridia</taxon>
        <taxon>Lachnospirales</taxon>
        <taxon>Lachnospiraceae</taxon>
        <taxon>Eshraghiella</taxon>
    </lineage>
</organism>
<name>D4RYH3_9FIRM</name>
<dbReference type="InterPro" id="IPR039356">
    <property type="entry name" value="YfbR/HDDC2"/>
</dbReference>
<dbReference type="GO" id="GO:0046872">
    <property type="term" value="F:metal ion binding"/>
    <property type="evidence" value="ECO:0007669"/>
    <property type="project" value="UniProtKB-KW"/>
</dbReference>
<sequence length="197" mass="23193">MFPERIEKQFEFLKEIDKEKNIFRQTYLADGMRKENDAEHAWHMALFVMVLSEYANEDIDVLKTMKIVLIHDLIEIYAGDTYAYDSKGNESKRGRELAAADRLFNILPKDQAEEFRALWDEFEENITPEARFANTMDKIQPLMLNNASEGRSWEEHGVHASQVYGRNEKTHLGSEELWKYADETFIRPNVGRQLKRD</sequence>
<evidence type="ECO:0000256" key="1">
    <source>
        <dbReference type="ARBA" id="ARBA00022723"/>
    </source>
</evidence>
<evidence type="ECO:0000313" key="4">
    <source>
        <dbReference type="EMBL" id="EFF69073.1"/>
    </source>
</evidence>
<evidence type="ECO:0000256" key="2">
    <source>
        <dbReference type="ARBA" id="ARBA00022801"/>
    </source>
</evidence>
<evidence type="ECO:0000259" key="3">
    <source>
        <dbReference type="Pfam" id="PF13023"/>
    </source>
</evidence>
<comment type="caution">
    <text evidence="4">The sequence shown here is derived from an EMBL/GenBank/DDBJ whole genome shotgun (WGS) entry which is preliminary data.</text>
</comment>
<dbReference type="Gene3D" id="1.10.3210.10">
    <property type="entry name" value="Hypothetical protein af1432"/>
    <property type="match status" value="1"/>
</dbReference>
<dbReference type="InterPro" id="IPR006674">
    <property type="entry name" value="HD_domain"/>
</dbReference>
<dbReference type="STRING" id="45851.BHV86_01680"/>
<gene>
    <name evidence="4" type="ORF">BUTYVIB_00879</name>
</gene>
<dbReference type="RefSeq" id="WP_005602045.1">
    <property type="nucleotide sequence ID" value="NZ_GG663521.1"/>
</dbReference>
<evidence type="ECO:0000313" key="5">
    <source>
        <dbReference type="Proteomes" id="UP000006238"/>
    </source>
</evidence>
<dbReference type="GO" id="GO:0002953">
    <property type="term" value="F:5'-deoxynucleotidase activity"/>
    <property type="evidence" value="ECO:0007669"/>
    <property type="project" value="InterPro"/>
</dbReference>
<keyword evidence="1" id="KW-0479">Metal-binding</keyword>
<dbReference type="PANTHER" id="PTHR11845:SF13">
    <property type="entry name" value="5'-DEOXYNUCLEOTIDASE HDDC2"/>
    <property type="match status" value="1"/>
</dbReference>
<dbReference type="GeneID" id="98917178"/>
<dbReference type="Pfam" id="PF13023">
    <property type="entry name" value="HD_3"/>
    <property type="match status" value="1"/>
</dbReference>